<dbReference type="SUPFAM" id="SSF53474">
    <property type="entry name" value="alpha/beta-Hydrolases"/>
    <property type="match status" value="1"/>
</dbReference>
<evidence type="ECO:0000256" key="1">
    <source>
        <dbReference type="SAM" id="Phobius"/>
    </source>
</evidence>
<dbReference type="Gene3D" id="3.40.50.1820">
    <property type="entry name" value="alpha/beta hydrolase"/>
    <property type="match status" value="1"/>
</dbReference>
<dbReference type="EMBL" id="LSCQ01000020">
    <property type="protein sequence ID" value="KXB37707.1"/>
    <property type="molecule type" value="Genomic_DNA"/>
</dbReference>
<name>A0A133Y3F1_9LACT</name>
<keyword evidence="1" id="KW-1133">Transmembrane helix</keyword>
<keyword evidence="1" id="KW-0812">Transmembrane</keyword>
<accession>A0A133Y3F1</accession>
<dbReference type="PATRIC" id="fig|87541.4.peg.427"/>
<dbReference type="OrthoDB" id="2134186at2"/>
<dbReference type="RefSeq" id="WP_060936504.1">
    <property type="nucleotide sequence ID" value="NZ_JASOZP010000001.1"/>
</dbReference>
<proteinExistence type="predicted"/>
<dbReference type="InterPro" id="IPR029058">
    <property type="entry name" value="AB_hydrolase_fold"/>
</dbReference>
<evidence type="ECO:0000313" key="3">
    <source>
        <dbReference type="Proteomes" id="UP000070422"/>
    </source>
</evidence>
<evidence type="ECO:0000313" key="2">
    <source>
        <dbReference type="EMBL" id="KXB37707.1"/>
    </source>
</evidence>
<dbReference type="STRING" id="87541.AWM71_02145"/>
<protein>
    <recommendedName>
        <fullName evidence="4">Alpha/beta hydrolase</fullName>
    </recommendedName>
</protein>
<evidence type="ECO:0008006" key="4">
    <source>
        <dbReference type="Google" id="ProtNLM"/>
    </source>
</evidence>
<feature type="transmembrane region" description="Helical" evidence="1">
    <location>
        <begin position="12"/>
        <end position="31"/>
    </location>
</feature>
<organism evidence="2 3">
    <name type="scientific">Aerococcus christensenii</name>
    <dbReference type="NCBI Taxonomy" id="87541"/>
    <lineage>
        <taxon>Bacteria</taxon>
        <taxon>Bacillati</taxon>
        <taxon>Bacillota</taxon>
        <taxon>Bacilli</taxon>
        <taxon>Lactobacillales</taxon>
        <taxon>Aerococcaceae</taxon>
        <taxon>Aerococcus</taxon>
    </lineage>
</organism>
<dbReference type="Proteomes" id="UP000070422">
    <property type="component" value="Unassembled WGS sequence"/>
</dbReference>
<comment type="caution">
    <text evidence="2">The sequence shown here is derived from an EMBL/GenBank/DDBJ whole genome shotgun (WGS) entry which is preliminary data.</text>
</comment>
<sequence>MGKFKRIKDFKWKYLVGLVAPLLGYVYHLLYREERSVRSRLMEDRHTLKEKIILSFHSPSDYNKVLEEGINNAQDLTPPRDHRLLESLQLKEYFNGKIWTYTPKENLSNRLIIYFAGGHRVHPLGEGEWRFISRLSEAVQARIIIPYAEPLNGKWRFREESARLAALVNELSLAYCDEEIHFLSSDTGAMFALQVARDLRKDVLIEELIVMSPWLTSSNEGLDKAVQEDHDYGIDLAKEIAIRTLWEKVDESVDLSEIETEGSPCLRFIVGTYDRHYEQVKNFYQRMKAVDPQTAFYSFDSMPHDFHLLHLLEAKEAQNLVAKIIQSPIVF</sequence>
<keyword evidence="1" id="KW-0472">Membrane</keyword>
<gene>
    <name evidence="2" type="ORF">HMPREF3187_00423</name>
</gene>
<dbReference type="AlphaFoldDB" id="A0A133Y3F1"/>
<reference evidence="2 3" key="1">
    <citation type="submission" date="2016-01" db="EMBL/GenBank/DDBJ databases">
        <authorList>
            <person name="Oliw E.H."/>
        </authorList>
    </citation>
    <scope>NUCLEOTIDE SEQUENCE [LARGE SCALE GENOMIC DNA]</scope>
    <source>
        <strain evidence="2 3">KA00635</strain>
    </source>
</reference>